<dbReference type="SUPFAM" id="SSF103473">
    <property type="entry name" value="MFS general substrate transporter"/>
    <property type="match status" value="1"/>
</dbReference>
<name>A0A345HXZ6_9ACTN</name>
<evidence type="ECO:0000313" key="8">
    <source>
        <dbReference type="Proteomes" id="UP000253868"/>
    </source>
</evidence>
<dbReference type="PANTHER" id="PTHR23528:SF1">
    <property type="entry name" value="MAJOR FACILITATOR SUPERFAMILY (MFS) PROFILE DOMAIN-CONTAINING PROTEIN"/>
    <property type="match status" value="1"/>
</dbReference>
<dbReference type="Proteomes" id="UP000253868">
    <property type="component" value="Chromosome"/>
</dbReference>
<keyword evidence="8" id="KW-1185">Reference proteome</keyword>
<dbReference type="GO" id="GO:0022857">
    <property type="term" value="F:transmembrane transporter activity"/>
    <property type="evidence" value="ECO:0007669"/>
    <property type="project" value="InterPro"/>
</dbReference>
<organism evidence="7 8">
    <name type="scientific">Streptomyces paludis</name>
    <dbReference type="NCBI Taxonomy" id="2282738"/>
    <lineage>
        <taxon>Bacteria</taxon>
        <taxon>Bacillati</taxon>
        <taxon>Actinomycetota</taxon>
        <taxon>Actinomycetes</taxon>
        <taxon>Kitasatosporales</taxon>
        <taxon>Streptomycetaceae</taxon>
        <taxon>Streptomyces</taxon>
    </lineage>
</organism>
<feature type="transmembrane region" description="Helical" evidence="5">
    <location>
        <begin position="121"/>
        <end position="138"/>
    </location>
</feature>
<dbReference type="InterPro" id="IPR020846">
    <property type="entry name" value="MFS_dom"/>
</dbReference>
<feature type="transmembrane region" description="Helical" evidence="5">
    <location>
        <begin position="300"/>
        <end position="321"/>
    </location>
</feature>
<feature type="transmembrane region" description="Helical" evidence="5">
    <location>
        <begin position="266"/>
        <end position="288"/>
    </location>
</feature>
<feature type="transmembrane region" description="Helical" evidence="5">
    <location>
        <begin position="428"/>
        <end position="447"/>
    </location>
</feature>
<feature type="transmembrane region" description="Helical" evidence="5">
    <location>
        <begin position="183"/>
        <end position="203"/>
    </location>
</feature>
<feature type="transmembrane region" description="Helical" evidence="5">
    <location>
        <begin position="209"/>
        <end position="229"/>
    </location>
</feature>
<evidence type="ECO:0000313" key="7">
    <source>
        <dbReference type="EMBL" id="AXG81570.1"/>
    </source>
</evidence>
<dbReference type="EMBL" id="CP031194">
    <property type="protein sequence ID" value="AXG81570.1"/>
    <property type="molecule type" value="Genomic_DNA"/>
</dbReference>
<feature type="transmembrane region" description="Helical" evidence="5">
    <location>
        <begin position="356"/>
        <end position="380"/>
    </location>
</feature>
<protein>
    <submittedName>
        <fullName evidence="7">MFS transporter</fullName>
    </submittedName>
</protein>
<accession>A0A345HXZ6</accession>
<evidence type="ECO:0000259" key="6">
    <source>
        <dbReference type="PROSITE" id="PS50850"/>
    </source>
</evidence>
<evidence type="ECO:0000256" key="2">
    <source>
        <dbReference type="ARBA" id="ARBA00022692"/>
    </source>
</evidence>
<feature type="domain" description="Major facilitator superfamily (MFS) profile" evidence="6">
    <location>
        <begin position="53"/>
        <end position="453"/>
    </location>
</feature>
<dbReference type="PROSITE" id="PS50850">
    <property type="entry name" value="MFS"/>
    <property type="match status" value="1"/>
</dbReference>
<dbReference type="PROSITE" id="PS00872">
    <property type="entry name" value="NA_GALACTOSIDE_SYMP"/>
    <property type="match status" value="1"/>
</dbReference>
<dbReference type="InterPro" id="IPR011701">
    <property type="entry name" value="MFS"/>
</dbReference>
<dbReference type="GO" id="GO:0006814">
    <property type="term" value="P:sodium ion transport"/>
    <property type="evidence" value="ECO:0007669"/>
    <property type="project" value="InterPro"/>
</dbReference>
<keyword evidence="2 5" id="KW-0812">Transmembrane</keyword>
<dbReference type="KEGG" id="spad:DVK44_31995"/>
<keyword evidence="4 5" id="KW-0472">Membrane</keyword>
<feature type="transmembrane region" description="Helical" evidence="5">
    <location>
        <begin position="50"/>
        <end position="75"/>
    </location>
</feature>
<dbReference type="RefSeq" id="WP_114664111.1">
    <property type="nucleotide sequence ID" value="NZ_CP031194.1"/>
</dbReference>
<sequence length="453" mass="47865">MGRTEETEEPPIPVIGPATIVGVPAELHGERTPADAGTPGDVLPKVGARYIWFLLLALFGAYVAFVTPIAISLAIRIKALAPGHEDYLGYVIGAAATLSLISGPVTGILSDRTRTRFGRRRPWLVAGSLLGSLGLFVIAVAPDILGVGVGWVIAALGWNTVIGNITNSQADRLPESQRGKVGGLVGFVTMAAPVFGSVLGGTLARNSVLLFMVPAVIGVLLVLLFCFVVHEEDSRDQTFERRLDLRLLLAKFAFDPRRYPDFSWNWLARFLFYFGLTLSSTFTAFLFAQRLGRPVTELGTVIATAGMLGVVAVMAGAIGSGFVSDKLRRRKPFVLGAGLMFSAGAVIIALSTTLPLLLVGLFITNLGLGVFSAVDQALLLDVMPERDTEAGRFVGITGLANSIAQSVAPVVAPLFLAVGATAGNDKNYALLYCAAAVFTVLGGLVVLKVRSVR</sequence>
<feature type="transmembrane region" description="Helical" evidence="5">
    <location>
        <begin position="87"/>
        <end position="109"/>
    </location>
</feature>
<dbReference type="InterPro" id="IPR018043">
    <property type="entry name" value="Na/Gal_symport_CS"/>
</dbReference>
<gene>
    <name evidence="7" type="ORF">DVK44_31995</name>
</gene>
<reference evidence="8" key="1">
    <citation type="submission" date="2018-07" db="EMBL/GenBank/DDBJ databases">
        <authorList>
            <person name="Zhao J."/>
        </authorList>
    </citation>
    <scope>NUCLEOTIDE SEQUENCE [LARGE SCALE GENOMIC DNA]</scope>
    <source>
        <strain evidence="8">GSSD-12</strain>
    </source>
</reference>
<dbReference type="Pfam" id="PF07690">
    <property type="entry name" value="MFS_1"/>
    <property type="match status" value="1"/>
</dbReference>
<feature type="transmembrane region" description="Helical" evidence="5">
    <location>
        <begin position="144"/>
        <end position="162"/>
    </location>
</feature>
<comment type="subcellular location">
    <subcellularLocation>
        <location evidence="1">Cell membrane</location>
        <topology evidence="1">Multi-pass membrane protein</topology>
    </subcellularLocation>
</comment>
<dbReference type="Gene3D" id="1.20.1250.20">
    <property type="entry name" value="MFS general substrate transporter like domains"/>
    <property type="match status" value="1"/>
</dbReference>
<dbReference type="OrthoDB" id="7584869at2"/>
<proteinExistence type="predicted"/>
<evidence type="ECO:0000256" key="5">
    <source>
        <dbReference type="SAM" id="Phobius"/>
    </source>
</evidence>
<keyword evidence="3 5" id="KW-1133">Transmembrane helix</keyword>
<dbReference type="GO" id="GO:0005886">
    <property type="term" value="C:plasma membrane"/>
    <property type="evidence" value="ECO:0007669"/>
    <property type="project" value="UniProtKB-SubCell"/>
</dbReference>
<evidence type="ECO:0000256" key="1">
    <source>
        <dbReference type="ARBA" id="ARBA00004651"/>
    </source>
</evidence>
<evidence type="ECO:0000256" key="3">
    <source>
        <dbReference type="ARBA" id="ARBA00022989"/>
    </source>
</evidence>
<evidence type="ECO:0000256" key="4">
    <source>
        <dbReference type="ARBA" id="ARBA00023136"/>
    </source>
</evidence>
<dbReference type="InterPro" id="IPR036259">
    <property type="entry name" value="MFS_trans_sf"/>
</dbReference>
<feature type="transmembrane region" description="Helical" evidence="5">
    <location>
        <begin position="392"/>
        <end position="416"/>
    </location>
</feature>
<dbReference type="PANTHER" id="PTHR23528">
    <property type="match status" value="1"/>
</dbReference>
<dbReference type="CDD" id="cd06174">
    <property type="entry name" value="MFS"/>
    <property type="match status" value="1"/>
</dbReference>
<feature type="transmembrane region" description="Helical" evidence="5">
    <location>
        <begin position="333"/>
        <end position="350"/>
    </location>
</feature>
<dbReference type="AlphaFoldDB" id="A0A345HXZ6"/>